<dbReference type="Proteomes" id="UP001218188">
    <property type="component" value="Unassembled WGS sequence"/>
</dbReference>
<gene>
    <name evidence="1" type="ORF">C8F04DRAFT_1389421</name>
</gene>
<evidence type="ECO:0000313" key="1">
    <source>
        <dbReference type="EMBL" id="KAJ7044003.1"/>
    </source>
</evidence>
<reference evidence="1" key="1">
    <citation type="submission" date="2023-03" db="EMBL/GenBank/DDBJ databases">
        <title>Massive genome expansion in bonnet fungi (Mycena s.s.) driven by repeated elements and novel gene families across ecological guilds.</title>
        <authorList>
            <consortium name="Lawrence Berkeley National Laboratory"/>
            <person name="Harder C.B."/>
            <person name="Miyauchi S."/>
            <person name="Viragh M."/>
            <person name="Kuo A."/>
            <person name="Thoen E."/>
            <person name="Andreopoulos B."/>
            <person name="Lu D."/>
            <person name="Skrede I."/>
            <person name="Drula E."/>
            <person name="Henrissat B."/>
            <person name="Morin E."/>
            <person name="Kohler A."/>
            <person name="Barry K."/>
            <person name="LaButti K."/>
            <person name="Morin E."/>
            <person name="Salamov A."/>
            <person name="Lipzen A."/>
            <person name="Mereny Z."/>
            <person name="Hegedus B."/>
            <person name="Baldrian P."/>
            <person name="Stursova M."/>
            <person name="Weitz H."/>
            <person name="Taylor A."/>
            <person name="Grigoriev I.V."/>
            <person name="Nagy L.G."/>
            <person name="Martin F."/>
            <person name="Kauserud H."/>
        </authorList>
    </citation>
    <scope>NUCLEOTIDE SEQUENCE</scope>
    <source>
        <strain evidence="1">CBHHK200</strain>
    </source>
</reference>
<keyword evidence="2" id="KW-1185">Reference proteome</keyword>
<accession>A0AAD6X9D6</accession>
<name>A0AAD6X9D6_9AGAR</name>
<comment type="caution">
    <text evidence="1">The sequence shown here is derived from an EMBL/GenBank/DDBJ whole genome shotgun (WGS) entry which is preliminary data.</text>
</comment>
<protein>
    <submittedName>
        <fullName evidence="1">Uncharacterized protein</fullName>
    </submittedName>
</protein>
<dbReference type="AlphaFoldDB" id="A0AAD6X9D6"/>
<organism evidence="1 2">
    <name type="scientific">Mycena alexandri</name>
    <dbReference type="NCBI Taxonomy" id="1745969"/>
    <lineage>
        <taxon>Eukaryota</taxon>
        <taxon>Fungi</taxon>
        <taxon>Dikarya</taxon>
        <taxon>Basidiomycota</taxon>
        <taxon>Agaricomycotina</taxon>
        <taxon>Agaricomycetes</taxon>
        <taxon>Agaricomycetidae</taxon>
        <taxon>Agaricales</taxon>
        <taxon>Marasmiineae</taxon>
        <taxon>Mycenaceae</taxon>
        <taxon>Mycena</taxon>
    </lineage>
</organism>
<dbReference type="EMBL" id="JARJCM010000008">
    <property type="protein sequence ID" value="KAJ7044003.1"/>
    <property type="molecule type" value="Genomic_DNA"/>
</dbReference>
<evidence type="ECO:0000313" key="2">
    <source>
        <dbReference type="Proteomes" id="UP001218188"/>
    </source>
</evidence>
<proteinExistence type="predicted"/>
<sequence length="92" mass="10141">MHASLRLSNTSKLADPLKTLAISAANGSIEDLAKLHSLIPDLPEAQLRFFIPALYANLNTQEIPALRRQLDTKLSDSGRNHLKCHSRVEGII</sequence>